<accession>A0A7R9HWZ2</accession>
<evidence type="ECO:0000313" key="1">
    <source>
        <dbReference type="EMBL" id="CAD7438665.1"/>
    </source>
</evidence>
<name>A0A7R9HWZ2_9NEOP</name>
<organism evidence="1">
    <name type="scientific">Timema bartmani</name>
    <dbReference type="NCBI Taxonomy" id="61472"/>
    <lineage>
        <taxon>Eukaryota</taxon>
        <taxon>Metazoa</taxon>
        <taxon>Ecdysozoa</taxon>
        <taxon>Arthropoda</taxon>
        <taxon>Hexapoda</taxon>
        <taxon>Insecta</taxon>
        <taxon>Pterygota</taxon>
        <taxon>Neoptera</taxon>
        <taxon>Polyneoptera</taxon>
        <taxon>Phasmatodea</taxon>
        <taxon>Timematodea</taxon>
        <taxon>Timematoidea</taxon>
        <taxon>Timematidae</taxon>
        <taxon>Timema</taxon>
    </lineage>
</organism>
<gene>
    <name evidence="1" type="ORF">TBIB3V08_LOCUS1251</name>
</gene>
<sequence>MVRVTESKFHPCSTTALAARSAGIPTNAARSSALMEEYACDTKLTARFRVDSNRKKSGRLSFKEVYPQLWGGRVENHFEKPSSVHPTIGSRVYFKSSVLDHAATKVGRSRKLPPCSHGISRAVFELAVTEKEVAELYYIGSSRAVLKGGTTCLDELVDRNSKTL</sequence>
<protein>
    <submittedName>
        <fullName evidence="1">Uncharacterized protein</fullName>
    </submittedName>
</protein>
<proteinExistence type="predicted"/>
<reference evidence="1" key="1">
    <citation type="submission" date="2020-11" db="EMBL/GenBank/DDBJ databases">
        <authorList>
            <person name="Tran Van P."/>
        </authorList>
    </citation>
    <scope>NUCLEOTIDE SEQUENCE</scope>
</reference>
<dbReference type="AlphaFoldDB" id="A0A7R9HWZ2"/>
<dbReference type="EMBL" id="OD564502">
    <property type="protein sequence ID" value="CAD7438665.1"/>
    <property type="molecule type" value="Genomic_DNA"/>
</dbReference>